<evidence type="ECO:0000313" key="2">
    <source>
        <dbReference type="EMBL" id="EEQ92662.2"/>
    </source>
</evidence>
<sequence>MRSCEPGRRRPGSGELHSTALKNGLHVHTFTGHMQRTLHSLRQGVARLIPPALHLASGPRPSNAETSNLDDSSRHSRARHRVYLARKRLLPRKKTKETRI</sequence>
<dbReference type="Proteomes" id="UP000002039">
    <property type="component" value="Unassembled WGS sequence"/>
</dbReference>
<feature type="region of interest" description="Disordered" evidence="1">
    <location>
        <begin position="53"/>
        <end position="80"/>
    </location>
</feature>
<proteinExistence type="predicted"/>
<reference evidence="3" key="1">
    <citation type="journal article" date="2015" name="PLoS Genet.">
        <title>The dynamic genome and transcriptome of the human fungal pathogen Blastomyces and close relative Emmonsia.</title>
        <authorList>
            <person name="Munoz J.F."/>
            <person name="Gauthier G.M."/>
            <person name="Desjardins C.A."/>
            <person name="Gallo J.E."/>
            <person name="Holder J."/>
            <person name="Sullivan T.D."/>
            <person name="Marty A.J."/>
            <person name="Carmen J.C."/>
            <person name="Chen Z."/>
            <person name="Ding L."/>
            <person name="Gujja S."/>
            <person name="Magrini V."/>
            <person name="Misas E."/>
            <person name="Mitreva M."/>
            <person name="Priest M."/>
            <person name="Saif S."/>
            <person name="Whiston E.A."/>
            <person name="Young S."/>
            <person name="Zeng Q."/>
            <person name="Goldman W.E."/>
            <person name="Mardis E.R."/>
            <person name="Taylor J.W."/>
            <person name="McEwen J.G."/>
            <person name="Clay O.K."/>
            <person name="Klein B.S."/>
            <person name="Cuomo C.A."/>
        </authorList>
    </citation>
    <scope>NUCLEOTIDE SEQUENCE [LARGE SCALE GENOMIC DNA]</scope>
    <source>
        <strain evidence="3">ER-3 / ATCC MYA-2586</strain>
    </source>
</reference>
<name>A0ABP2F6E5_AJEDR</name>
<dbReference type="RefSeq" id="XP_045278939.1">
    <property type="nucleotide sequence ID" value="XM_045426728.1"/>
</dbReference>
<organism evidence="2 3">
    <name type="scientific">Ajellomyces dermatitidis (strain ER-3 / ATCC MYA-2586)</name>
    <name type="common">Blastomyces dermatitidis</name>
    <dbReference type="NCBI Taxonomy" id="559297"/>
    <lineage>
        <taxon>Eukaryota</taxon>
        <taxon>Fungi</taxon>
        <taxon>Dikarya</taxon>
        <taxon>Ascomycota</taxon>
        <taxon>Pezizomycotina</taxon>
        <taxon>Eurotiomycetes</taxon>
        <taxon>Eurotiomycetidae</taxon>
        <taxon>Onygenales</taxon>
        <taxon>Ajellomycetaceae</taxon>
        <taxon>Blastomyces</taxon>
    </lineage>
</organism>
<evidence type="ECO:0000256" key="1">
    <source>
        <dbReference type="SAM" id="MobiDB-lite"/>
    </source>
</evidence>
<dbReference type="EMBL" id="EQ999981">
    <property type="protein sequence ID" value="EEQ92662.2"/>
    <property type="molecule type" value="Genomic_DNA"/>
</dbReference>
<evidence type="ECO:0000313" key="3">
    <source>
        <dbReference type="Proteomes" id="UP000002039"/>
    </source>
</evidence>
<keyword evidence="3" id="KW-1185">Reference proteome</keyword>
<dbReference type="GeneID" id="69032527"/>
<accession>A0ABP2F6E5</accession>
<gene>
    <name evidence="2" type="ORF">BDCG_17635</name>
</gene>
<protein>
    <submittedName>
        <fullName evidence="2">Uncharacterized protein</fullName>
    </submittedName>
</protein>